<evidence type="ECO:0000313" key="13">
    <source>
        <dbReference type="Proteomes" id="UP000276587"/>
    </source>
</evidence>
<dbReference type="AlphaFoldDB" id="A0A3M3ZZI2"/>
<keyword evidence="3 8" id="KW-1134">Transmembrane beta strand</keyword>
<dbReference type="SUPFAM" id="SSF56935">
    <property type="entry name" value="Porins"/>
    <property type="match status" value="1"/>
</dbReference>
<dbReference type="InterPro" id="IPR039426">
    <property type="entry name" value="TonB-dep_rcpt-like"/>
</dbReference>
<evidence type="ECO:0000256" key="8">
    <source>
        <dbReference type="PROSITE-ProRule" id="PRU01360"/>
    </source>
</evidence>
<comment type="subcellular location">
    <subcellularLocation>
        <location evidence="1 8">Cell outer membrane</location>
        <topology evidence="1 8">Multi-pass membrane protein</topology>
    </subcellularLocation>
</comment>
<dbReference type="InterPro" id="IPR036942">
    <property type="entry name" value="Beta-barrel_TonB_sf"/>
</dbReference>
<feature type="domain" description="TonB-dependent receptor-like beta-barrel" evidence="10">
    <location>
        <begin position="285"/>
        <end position="723"/>
    </location>
</feature>
<dbReference type="GO" id="GO:0009279">
    <property type="term" value="C:cell outer membrane"/>
    <property type="evidence" value="ECO:0007669"/>
    <property type="project" value="UniProtKB-SubCell"/>
</dbReference>
<evidence type="ECO:0000256" key="6">
    <source>
        <dbReference type="ARBA" id="ARBA00023136"/>
    </source>
</evidence>
<proteinExistence type="inferred from homology"/>
<keyword evidence="5 9" id="KW-0798">TonB box</keyword>
<dbReference type="Pfam" id="PF07715">
    <property type="entry name" value="Plug"/>
    <property type="match status" value="1"/>
</dbReference>
<sequence>MAVISLNTEFACGNSISDLANNPRLTLLWERSGPLIRSDLADVPVFPPRALRIPRTRPMLLRHPPFLFAALTLSSMVHAEGLQLAPVEVTSSEASAGEVAQAQLKSVPGATNYIDMDSVQQGRVRTNEDVFKYQAGVYAKAANNEGVKLSIRGSGLNRSPGSHASGLYEMFDGLPLTGPGGTPYELKDPLWQSRVEVLRGANGFDQGALALGGAVNYVTRTGYDAPKLQLRYEAGSKGYMQREISSGQVLGDADYYISLTDSESDGYQHQSAGTGKGVAANFGYRFNPDLETRFYFRYRETTNDTPGKLTRNQISHDPRAANSLNAARDSKRLQPGSTWIANKTTLQLDDNARVEVGLAYHDYPMDLREGTNRLKVAYTDISSTLNYIRQDTLFGHDSKTTVGLRTTQAMPNNGASEYVRTPAGNTATYAPGTKTRDYSYLGSDTVLHVGNDLELIPDLWLTTGLAAIYTRRETQVTYPEGQAPLSQHDWDYAPRVGLRYDVTPQLQVYGNLSRSVEPPHAWSMIWGSNKYFPAGSGAATGLQREGVSLKNQTATTLEIGGRGEAWLGQWDLALYRSQVRHELLTVETQAQTSTSNAIVAESNASPTVHQGVELSLLSPLWEGGRSGQLALRQAYTFSDFHYRDDDRFGDNTLPGIPKHYYQAQLRYSHPTGFYTSLNTEHSSKVAVDYANSYYAASYTLLGATFGYDAPKQDWQAWVDLRNLTNRCYANTVTPGYDDKGLDVARSTPADGRGIYTGVSWSWR</sequence>
<keyword evidence="6 8" id="KW-0472">Membrane</keyword>
<gene>
    <name evidence="12" type="ORF">ALQ29_05589</name>
</gene>
<organism evidence="12 13">
    <name type="scientific">Pseudomonas marginalis pv. marginalis</name>
    <dbReference type="NCBI Taxonomy" id="97473"/>
    <lineage>
        <taxon>Bacteria</taxon>
        <taxon>Pseudomonadati</taxon>
        <taxon>Pseudomonadota</taxon>
        <taxon>Gammaproteobacteria</taxon>
        <taxon>Pseudomonadales</taxon>
        <taxon>Pseudomonadaceae</taxon>
        <taxon>Pseudomonas</taxon>
    </lineage>
</organism>
<dbReference type="PANTHER" id="PTHR30069:SF28">
    <property type="entry name" value="TONB-DEPENDENT RECEPTOR YNCD-RELATED"/>
    <property type="match status" value="1"/>
</dbReference>
<evidence type="ECO:0000256" key="3">
    <source>
        <dbReference type="ARBA" id="ARBA00022452"/>
    </source>
</evidence>
<dbReference type="Gene3D" id="2.170.130.10">
    <property type="entry name" value="TonB-dependent receptor, plug domain"/>
    <property type="match status" value="1"/>
</dbReference>
<accession>A0A3M3ZZI2</accession>
<keyword evidence="2 8" id="KW-0813">Transport</keyword>
<evidence type="ECO:0000256" key="2">
    <source>
        <dbReference type="ARBA" id="ARBA00022448"/>
    </source>
</evidence>
<keyword evidence="13" id="KW-1185">Reference proteome</keyword>
<name>A0A3M3ZZI2_PSEMA</name>
<feature type="domain" description="TonB-dependent receptor plug" evidence="11">
    <location>
        <begin position="104"/>
        <end position="214"/>
    </location>
</feature>
<evidence type="ECO:0000256" key="4">
    <source>
        <dbReference type="ARBA" id="ARBA00022692"/>
    </source>
</evidence>
<evidence type="ECO:0008006" key="14">
    <source>
        <dbReference type="Google" id="ProtNLM"/>
    </source>
</evidence>
<comment type="similarity">
    <text evidence="8 9">Belongs to the TonB-dependent receptor family.</text>
</comment>
<evidence type="ECO:0000313" key="12">
    <source>
        <dbReference type="EMBL" id="RMP00029.1"/>
    </source>
</evidence>
<dbReference type="PANTHER" id="PTHR30069">
    <property type="entry name" value="TONB-DEPENDENT OUTER MEMBRANE RECEPTOR"/>
    <property type="match status" value="1"/>
</dbReference>
<evidence type="ECO:0000256" key="5">
    <source>
        <dbReference type="ARBA" id="ARBA00023077"/>
    </source>
</evidence>
<dbReference type="InterPro" id="IPR012910">
    <property type="entry name" value="Plug_dom"/>
</dbReference>
<protein>
    <recommendedName>
        <fullName evidence="14">TonB-dependent receptor plug domain-containing protein</fullName>
    </recommendedName>
</protein>
<evidence type="ECO:0000259" key="11">
    <source>
        <dbReference type="Pfam" id="PF07715"/>
    </source>
</evidence>
<dbReference type="EMBL" id="RBQF01000408">
    <property type="protein sequence ID" value="RMP00029.1"/>
    <property type="molecule type" value="Genomic_DNA"/>
</dbReference>
<dbReference type="GO" id="GO:0044718">
    <property type="term" value="P:siderophore transmembrane transport"/>
    <property type="evidence" value="ECO:0007669"/>
    <property type="project" value="TreeGrafter"/>
</dbReference>
<reference evidence="12 13" key="1">
    <citation type="submission" date="2018-08" db="EMBL/GenBank/DDBJ databases">
        <title>Recombination of ecologically and evolutionarily significant loci maintains genetic cohesion in the Pseudomonas syringae species complex.</title>
        <authorList>
            <person name="Dillon M."/>
            <person name="Thakur S."/>
            <person name="Almeida R.N.D."/>
            <person name="Weir B.S."/>
            <person name="Guttman D.S."/>
        </authorList>
    </citation>
    <scope>NUCLEOTIDE SEQUENCE [LARGE SCALE GENOMIC DNA]</scope>
    <source>
        <strain evidence="12 13">ICMP 3555</strain>
    </source>
</reference>
<comment type="caution">
    <text evidence="12">The sequence shown here is derived from an EMBL/GenBank/DDBJ whole genome shotgun (WGS) entry which is preliminary data.</text>
</comment>
<dbReference type="GO" id="GO:0015344">
    <property type="term" value="F:siderophore uptake transmembrane transporter activity"/>
    <property type="evidence" value="ECO:0007669"/>
    <property type="project" value="TreeGrafter"/>
</dbReference>
<dbReference type="PROSITE" id="PS52016">
    <property type="entry name" value="TONB_DEPENDENT_REC_3"/>
    <property type="match status" value="1"/>
</dbReference>
<keyword evidence="7 8" id="KW-0998">Cell outer membrane</keyword>
<dbReference type="Proteomes" id="UP000276587">
    <property type="component" value="Unassembled WGS sequence"/>
</dbReference>
<evidence type="ECO:0000256" key="9">
    <source>
        <dbReference type="RuleBase" id="RU003357"/>
    </source>
</evidence>
<keyword evidence="4 8" id="KW-0812">Transmembrane</keyword>
<dbReference type="InterPro" id="IPR000531">
    <property type="entry name" value="Beta-barrel_TonB"/>
</dbReference>
<dbReference type="Pfam" id="PF00593">
    <property type="entry name" value="TonB_dep_Rec_b-barrel"/>
    <property type="match status" value="1"/>
</dbReference>
<evidence type="ECO:0000259" key="10">
    <source>
        <dbReference type="Pfam" id="PF00593"/>
    </source>
</evidence>
<evidence type="ECO:0000256" key="7">
    <source>
        <dbReference type="ARBA" id="ARBA00023237"/>
    </source>
</evidence>
<evidence type="ECO:0000256" key="1">
    <source>
        <dbReference type="ARBA" id="ARBA00004571"/>
    </source>
</evidence>
<dbReference type="InterPro" id="IPR037066">
    <property type="entry name" value="Plug_dom_sf"/>
</dbReference>
<dbReference type="Gene3D" id="2.40.170.20">
    <property type="entry name" value="TonB-dependent receptor, beta-barrel domain"/>
    <property type="match status" value="1"/>
</dbReference>